<name>A0A1Y2EZJ0_9FUNG</name>
<feature type="transmembrane region" description="Helical" evidence="2">
    <location>
        <begin position="108"/>
        <end position="130"/>
    </location>
</feature>
<feature type="transmembrane region" description="Helical" evidence="2">
    <location>
        <begin position="173"/>
        <end position="196"/>
    </location>
</feature>
<dbReference type="EMBL" id="MCOG01000023">
    <property type="protein sequence ID" value="ORY76155.1"/>
    <property type="molecule type" value="Genomic_DNA"/>
</dbReference>
<evidence type="ECO:0000313" key="4">
    <source>
        <dbReference type="Proteomes" id="UP000193920"/>
    </source>
</evidence>
<keyword evidence="2" id="KW-1133">Transmembrane helix</keyword>
<evidence type="ECO:0000256" key="1">
    <source>
        <dbReference type="SAM" id="MobiDB-lite"/>
    </source>
</evidence>
<sequence length="501" mass="58770">MVSRFMKIVILNKQNLIKSNFLDINMKDNKKNKSNNNKINEADQVANNKQVYFVIEPNEYIRHYDDIITLKVTNVISVIFFAIIFLLFIVVFLLAWDDLWDKCTSKSWIVFLPVMTATFISSLFNFYSLIYSLKHLSWEKSLDISLCNFGIIAGITLYVLSKSRIIKSNGSSYFFFFPYFFLTIGCVIIPLAEIYWSKFFSKKKKVSRTEFIKLLTSKKYIEIIKVYSIRFLCIENILFWELHLKVLKTICSNLYEEIKLIKRDEFDNTKITAIEGNINTTNNIMKSAEFDSSYVDLSSVRKQNAYMELQERRCSTGGNITKRLNNPEFDDNRKMGDSQPFPHMEEAKDSIHYRSENNFENATYSVIMDPSFNVNIFNITGNSSNIYSSESTELSVKNSQSIDIKLNSESSEIKRIIFDQIFRELVIPEDLWNAMFKRMNNFNDEYIEYYKKIYDIYINPKGVVPVKLKNNSAKSIGLKISKSEYSYDMFFPAHLIFIKKY</sequence>
<gene>
    <name evidence="3" type="ORF">LY90DRAFT_501870</name>
</gene>
<accession>A0A1Y2EZJ0</accession>
<reference evidence="3 4" key="1">
    <citation type="submission" date="2016-08" db="EMBL/GenBank/DDBJ databases">
        <title>A Parts List for Fungal Cellulosomes Revealed by Comparative Genomics.</title>
        <authorList>
            <consortium name="DOE Joint Genome Institute"/>
            <person name="Haitjema C.H."/>
            <person name="Gilmore S.P."/>
            <person name="Henske J.K."/>
            <person name="Solomon K.V."/>
            <person name="De Groot R."/>
            <person name="Kuo A."/>
            <person name="Mondo S.J."/>
            <person name="Salamov A.A."/>
            <person name="Labutti K."/>
            <person name="Zhao Z."/>
            <person name="Chiniquy J."/>
            <person name="Barry K."/>
            <person name="Brewer H.M."/>
            <person name="Purvine S.O."/>
            <person name="Wright A.T."/>
            <person name="Boxma B."/>
            <person name="Van Alen T."/>
            <person name="Hackstein J.H."/>
            <person name="Baker S.E."/>
            <person name="Grigoriev I.V."/>
            <person name="O'Malley M.A."/>
        </authorList>
    </citation>
    <scope>NUCLEOTIDE SEQUENCE [LARGE SCALE GENOMIC DNA]</scope>
    <source>
        <strain evidence="3 4">G1</strain>
    </source>
</reference>
<feature type="transmembrane region" description="Helical" evidence="2">
    <location>
        <begin position="142"/>
        <end position="161"/>
    </location>
</feature>
<dbReference type="OrthoDB" id="10494239at2759"/>
<dbReference type="AlphaFoldDB" id="A0A1Y2EZJ0"/>
<feature type="transmembrane region" description="Helical" evidence="2">
    <location>
        <begin position="72"/>
        <end position="96"/>
    </location>
</feature>
<proteinExistence type="predicted"/>
<evidence type="ECO:0000313" key="3">
    <source>
        <dbReference type="EMBL" id="ORY76155.1"/>
    </source>
</evidence>
<keyword evidence="2" id="KW-0812">Transmembrane</keyword>
<organism evidence="3 4">
    <name type="scientific">Neocallimastix californiae</name>
    <dbReference type="NCBI Taxonomy" id="1754190"/>
    <lineage>
        <taxon>Eukaryota</taxon>
        <taxon>Fungi</taxon>
        <taxon>Fungi incertae sedis</taxon>
        <taxon>Chytridiomycota</taxon>
        <taxon>Chytridiomycota incertae sedis</taxon>
        <taxon>Neocallimastigomycetes</taxon>
        <taxon>Neocallimastigales</taxon>
        <taxon>Neocallimastigaceae</taxon>
        <taxon>Neocallimastix</taxon>
    </lineage>
</organism>
<evidence type="ECO:0000256" key="2">
    <source>
        <dbReference type="SAM" id="Phobius"/>
    </source>
</evidence>
<dbReference type="Proteomes" id="UP000193920">
    <property type="component" value="Unassembled WGS sequence"/>
</dbReference>
<keyword evidence="2" id="KW-0472">Membrane</keyword>
<protein>
    <submittedName>
        <fullName evidence="3">Uncharacterized protein</fullName>
    </submittedName>
</protein>
<keyword evidence="4" id="KW-1185">Reference proteome</keyword>
<comment type="caution">
    <text evidence="3">The sequence shown here is derived from an EMBL/GenBank/DDBJ whole genome shotgun (WGS) entry which is preliminary data.</text>
</comment>
<feature type="region of interest" description="Disordered" evidence="1">
    <location>
        <begin position="320"/>
        <end position="340"/>
    </location>
</feature>